<reference evidence="2" key="1">
    <citation type="submission" date="2019-10" db="EMBL/GenBank/DDBJ databases">
        <title>Draft genome sequece of Microseira wollei NIES-4236.</title>
        <authorList>
            <person name="Yamaguchi H."/>
            <person name="Suzuki S."/>
            <person name="Kawachi M."/>
        </authorList>
    </citation>
    <scope>NUCLEOTIDE SEQUENCE</scope>
    <source>
        <strain evidence="2">NIES-4236</strain>
    </source>
</reference>
<dbReference type="EMBL" id="BLAY01000002">
    <property type="protein sequence ID" value="GET35567.1"/>
    <property type="molecule type" value="Genomic_DNA"/>
</dbReference>
<evidence type="ECO:0000256" key="1">
    <source>
        <dbReference type="ARBA" id="ARBA00023002"/>
    </source>
</evidence>
<dbReference type="InterPro" id="IPR016084">
    <property type="entry name" value="Haem_Oase-like_multi-hlx"/>
</dbReference>
<dbReference type="AlphaFoldDB" id="A0AAV3WYX8"/>
<sequence>MQILANLGIDLEWVENVPHTVLFKRFQNGLGVTETDLKQVCPEAMQFCERMQEICSKDVASAIAAIGLAAELGVKQMYSYILEAIKRYTPLAPREYVFFTLHTQMDEEHTHALKAIAADLASTNERKEQLSQGMEMALAARNSSEKWVETPSL</sequence>
<dbReference type="GO" id="GO:0016491">
    <property type="term" value="F:oxidoreductase activity"/>
    <property type="evidence" value="ECO:0007669"/>
    <property type="project" value="UniProtKB-KW"/>
</dbReference>
<dbReference type="Proteomes" id="UP001050975">
    <property type="component" value="Unassembled WGS sequence"/>
</dbReference>
<evidence type="ECO:0000313" key="2">
    <source>
        <dbReference type="EMBL" id="GET35567.1"/>
    </source>
</evidence>
<dbReference type="PANTHER" id="PTHR40279:SF3">
    <property type="entry name" value="4-AMINOBENZOATE SYNTHASE"/>
    <property type="match status" value="1"/>
</dbReference>
<protein>
    <submittedName>
        <fullName evidence="2">Uncharacterized protein</fullName>
    </submittedName>
</protein>
<dbReference type="PANTHER" id="PTHR40279">
    <property type="entry name" value="PQQC-LIKE PROTEIN"/>
    <property type="match status" value="1"/>
</dbReference>
<comment type="caution">
    <text evidence="2">The sequence shown here is derived from an EMBL/GenBank/DDBJ whole genome shotgun (WGS) entry which is preliminary data.</text>
</comment>
<organism evidence="2 3">
    <name type="scientific">Microseira wollei NIES-4236</name>
    <dbReference type="NCBI Taxonomy" id="2530354"/>
    <lineage>
        <taxon>Bacteria</taxon>
        <taxon>Bacillati</taxon>
        <taxon>Cyanobacteriota</taxon>
        <taxon>Cyanophyceae</taxon>
        <taxon>Oscillatoriophycideae</taxon>
        <taxon>Aerosakkonematales</taxon>
        <taxon>Aerosakkonemataceae</taxon>
        <taxon>Microseira</taxon>
    </lineage>
</organism>
<dbReference type="Gene3D" id="1.20.910.10">
    <property type="entry name" value="Heme oxygenase-like"/>
    <property type="match status" value="1"/>
</dbReference>
<dbReference type="InterPro" id="IPR039068">
    <property type="entry name" value="PqqC-like"/>
</dbReference>
<accession>A0AAV3WYX8</accession>
<proteinExistence type="predicted"/>
<name>A0AAV3WYX8_9CYAN</name>
<dbReference type="Pfam" id="PF14518">
    <property type="entry name" value="Haem_oxygenas_2"/>
    <property type="match status" value="1"/>
</dbReference>
<keyword evidence="1" id="KW-0560">Oxidoreductase</keyword>
<dbReference type="SUPFAM" id="SSF48613">
    <property type="entry name" value="Heme oxygenase-like"/>
    <property type="match status" value="1"/>
</dbReference>
<dbReference type="RefSeq" id="WP_226573321.1">
    <property type="nucleotide sequence ID" value="NZ_BLAY01000002.1"/>
</dbReference>
<keyword evidence="3" id="KW-1185">Reference proteome</keyword>
<evidence type="ECO:0000313" key="3">
    <source>
        <dbReference type="Proteomes" id="UP001050975"/>
    </source>
</evidence>
<gene>
    <name evidence="2" type="ORF">MiSe_03090</name>
</gene>